<dbReference type="InterPro" id="IPR016187">
    <property type="entry name" value="CTDL_fold"/>
</dbReference>
<feature type="signal peptide" evidence="1">
    <location>
        <begin position="1"/>
        <end position="21"/>
    </location>
</feature>
<dbReference type="SUPFAM" id="SSF56436">
    <property type="entry name" value="C-type lectin-like"/>
    <property type="match status" value="1"/>
</dbReference>
<evidence type="ECO:0000259" key="2">
    <source>
        <dbReference type="PROSITE" id="PS50041"/>
    </source>
</evidence>
<gene>
    <name evidence="3" type="ORF">DGAL_LOCUS16755</name>
</gene>
<dbReference type="OrthoDB" id="8187082at2759"/>
<sequence length="178" mass="20142">MMARISSCILLLSFFAAMTECQRISTAKIGDNRYFISWQNPYAPRLNFHLAYEYCRTIAMELISLESAEEAQQLADYLRPGASAADFWTSGNTLGTSTWLWMSNGSPFNGTFNYWPNGVEPSRSTDANCLLVTDQTQTWRAENCAQNNHFICEQTRCYFYNFNPFAALSTSPQGNGAR</sequence>
<dbReference type="Pfam" id="PF00059">
    <property type="entry name" value="Lectin_C"/>
    <property type="match status" value="1"/>
</dbReference>
<feature type="domain" description="C-type lectin" evidence="2">
    <location>
        <begin position="29"/>
        <end position="153"/>
    </location>
</feature>
<dbReference type="PANTHER" id="PTHR22802">
    <property type="entry name" value="C-TYPE LECTIN SUPERFAMILY MEMBER"/>
    <property type="match status" value="1"/>
</dbReference>
<keyword evidence="4" id="KW-1185">Reference proteome</keyword>
<dbReference type="InterPro" id="IPR001304">
    <property type="entry name" value="C-type_lectin-like"/>
</dbReference>
<dbReference type="InterPro" id="IPR016186">
    <property type="entry name" value="C-type_lectin-like/link_sf"/>
</dbReference>
<dbReference type="AlphaFoldDB" id="A0A8J2S4R7"/>
<comment type="caution">
    <text evidence="3">The sequence shown here is derived from an EMBL/GenBank/DDBJ whole genome shotgun (WGS) entry which is preliminary data.</text>
</comment>
<dbReference type="Gene3D" id="3.10.100.10">
    <property type="entry name" value="Mannose-Binding Protein A, subunit A"/>
    <property type="match status" value="1"/>
</dbReference>
<dbReference type="PROSITE" id="PS50041">
    <property type="entry name" value="C_TYPE_LECTIN_2"/>
    <property type="match status" value="1"/>
</dbReference>
<dbReference type="Proteomes" id="UP000789390">
    <property type="component" value="Unassembled WGS sequence"/>
</dbReference>
<dbReference type="CDD" id="cd00037">
    <property type="entry name" value="CLECT"/>
    <property type="match status" value="1"/>
</dbReference>
<reference evidence="3" key="1">
    <citation type="submission" date="2021-11" db="EMBL/GenBank/DDBJ databases">
        <authorList>
            <person name="Schell T."/>
        </authorList>
    </citation>
    <scope>NUCLEOTIDE SEQUENCE</scope>
    <source>
        <strain evidence="3">M5</strain>
    </source>
</reference>
<organism evidence="3 4">
    <name type="scientific">Daphnia galeata</name>
    <dbReference type="NCBI Taxonomy" id="27404"/>
    <lineage>
        <taxon>Eukaryota</taxon>
        <taxon>Metazoa</taxon>
        <taxon>Ecdysozoa</taxon>
        <taxon>Arthropoda</taxon>
        <taxon>Crustacea</taxon>
        <taxon>Branchiopoda</taxon>
        <taxon>Diplostraca</taxon>
        <taxon>Cladocera</taxon>
        <taxon>Anomopoda</taxon>
        <taxon>Daphniidae</taxon>
        <taxon>Daphnia</taxon>
    </lineage>
</organism>
<name>A0A8J2S4R7_9CRUS</name>
<protein>
    <recommendedName>
        <fullName evidence="2">C-type lectin domain-containing protein</fullName>
    </recommendedName>
</protein>
<dbReference type="PANTHER" id="PTHR22802:SF465">
    <property type="entry name" value="AT17652P-RELATED"/>
    <property type="match status" value="1"/>
</dbReference>
<accession>A0A8J2S4R7</accession>
<feature type="chain" id="PRO_5035301366" description="C-type lectin domain-containing protein" evidence="1">
    <location>
        <begin position="22"/>
        <end position="178"/>
    </location>
</feature>
<evidence type="ECO:0000313" key="3">
    <source>
        <dbReference type="EMBL" id="CAH0112956.1"/>
    </source>
</evidence>
<evidence type="ECO:0000313" key="4">
    <source>
        <dbReference type="Proteomes" id="UP000789390"/>
    </source>
</evidence>
<dbReference type="InterPro" id="IPR051004">
    <property type="entry name" value="DC-SIGN_domain-containing"/>
</dbReference>
<dbReference type="EMBL" id="CAKKLH010000335">
    <property type="protein sequence ID" value="CAH0112956.1"/>
    <property type="molecule type" value="Genomic_DNA"/>
</dbReference>
<proteinExistence type="predicted"/>
<dbReference type="SMART" id="SM00034">
    <property type="entry name" value="CLECT"/>
    <property type="match status" value="1"/>
</dbReference>
<evidence type="ECO:0000256" key="1">
    <source>
        <dbReference type="SAM" id="SignalP"/>
    </source>
</evidence>
<keyword evidence="1" id="KW-0732">Signal</keyword>